<proteinExistence type="inferred from homology"/>
<name>A0A7J6JJT6_COLFN</name>
<dbReference type="Proteomes" id="UP000011096">
    <property type="component" value="Unassembled WGS sequence"/>
</dbReference>
<evidence type="ECO:0000313" key="9">
    <source>
        <dbReference type="Proteomes" id="UP000011096"/>
    </source>
</evidence>
<dbReference type="SMART" id="SM01041">
    <property type="entry name" value="BRO1"/>
    <property type="match status" value="1"/>
</dbReference>
<dbReference type="FunFam" id="3.40.309.10:FF:000004">
    <property type="entry name" value="Succinate-semialdehyde dehydrogenase I"/>
    <property type="match status" value="1"/>
</dbReference>
<dbReference type="CDD" id="cd09245">
    <property type="entry name" value="BRO1_UmRIM23-like"/>
    <property type="match status" value="1"/>
</dbReference>
<feature type="region of interest" description="Disordered" evidence="6">
    <location>
        <begin position="438"/>
        <end position="461"/>
    </location>
</feature>
<comment type="similarity">
    <text evidence="3">Belongs to the palC family.</text>
</comment>
<evidence type="ECO:0000256" key="2">
    <source>
        <dbReference type="ARBA" id="ARBA00009986"/>
    </source>
</evidence>
<dbReference type="SUPFAM" id="SSF53720">
    <property type="entry name" value="ALDH-like"/>
    <property type="match status" value="1"/>
</dbReference>
<comment type="caution">
    <text evidence="8">The sequence shown here is derived from an EMBL/GenBank/DDBJ whole genome shotgun (WGS) entry which is preliminary data.</text>
</comment>
<organism evidence="8 9">
    <name type="scientific">Colletotrichum fructicola (strain Nara gc5)</name>
    <name type="common">Anthracnose fungus</name>
    <name type="synonym">Colletotrichum gloeosporioides (strain Nara gc5)</name>
    <dbReference type="NCBI Taxonomy" id="1213859"/>
    <lineage>
        <taxon>Eukaryota</taxon>
        <taxon>Fungi</taxon>
        <taxon>Dikarya</taxon>
        <taxon>Ascomycota</taxon>
        <taxon>Pezizomycotina</taxon>
        <taxon>Sordariomycetes</taxon>
        <taxon>Hypocreomycetidae</taxon>
        <taxon>Glomerellales</taxon>
        <taxon>Glomerellaceae</taxon>
        <taxon>Colletotrichum</taxon>
        <taxon>Colletotrichum gloeosporioides species complex</taxon>
    </lineage>
</organism>
<dbReference type="RefSeq" id="XP_031888409.1">
    <property type="nucleotide sequence ID" value="XM_032032366.1"/>
</dbReference>
<dbReference type="PROSITE" id="PS51180">
    <property type="entry name" value="BRO1"/>
    <property type="match status" value="1"/>
</dbReference>
<keyword evidence="9" id="KW-1185">Reference proteome</keyword>
<dbReference type="FunFam" id="1.25.40.280:FF:000005">
    <property type="entry name" value="pH-response regulator protein palC"/>
    <property type="match status" value="1"/>
</dbReference>
<comment type="similarity">
    <text evidence="2">Belongs to the aldehyde dehydrogenase family.</text>
</comment>
<dbReference type="Pfam" id="PF00171">
    <property type="entry name" value="Aldedh"/>
    <property type="match status" value="1"/>
</dbReference>
<gene>
    <name evidence="8" type="primary">palc-1</name>
    <name evidence="8" type="ORF">CGGC5_v000522</name>
</gene>
<dbReference type="EMBL" id="ANPB02000001">
    <property type="protein sequence ID" value="KAF4491006.1"/>
    <property type="molecule type" value="Genomic_DNA"/>
</dbReference>
<dbReference type="InterPro" id="IPR037505">
    <property type="entry name" value="pH-resp_palC"/>
</dbReference>
<accession>A0A7J6JJT6</accession>
<evidence type="ECO:0000256" key="6">
    <source>
        <dbReference type="SAM" id="MobiDB-lite"/>
    </source>
</evidence>
<protein>
    <recommendedName>
        <fullName evidence="4">pH-response regulator protein palC</fullName>
    </recommendedName>
</protein>
<dbReference type="Gene3D" id="3.40.605.10">
    <property type="entry name" value="Aldehyde Dehydrogenase, Chain A, domain 1"/>
    <property type="match status" value="1"/>
</dbReference>
<evidence type="ECO:0000256" key="1">
    <source>
        <dbReference type="ARBA" id="ARBA00005176"/>
    </source>
</evidence>
<dbReference type="InterPro" id="IPR016161">
    <property type="entry name" value="Ald_DH/histidinol_DH"/>
</dbReference>
<evidence type="ECO:0000256" key="4">
    <source>
        <dbReference type="ARBA" id="ARBA00022193"/>
    </source>
</evidence>
<dbReference type="Gene3D" id="1.25.40.280">
    <property type="entry name" value="alix/aip1 like domains"/>
    <property type="match status" value="1"/>
</dbReference>
<evidence type="ECO:0000256" key="5">
    <source>
        <dbReference type="ARBA" id="ARBA00023002"/>
    </source>
</evidence>
<comment type="pathway">
    <text evidence="1">Amino-acid degradation; 4-aminobutanoate degradation.</text>
</comment>
<dbReference type="GeneID" id="43616409"/>
<dbReference type="GO" id="GO:0016620">
    <property type="term" value="F:oxidoreductase activity, acting on the aldehyde or oxo group of donors, NAD or NADP as acceptor"/>
    <property type="evidence" value="ECO:0007669"/>
    <property type="project" value="InterPro"/>
</dbReference>
<feature type="region of interest" description="Disordered" evidence="6">
    <location>
        <begin position="682"/>
        <end position="705"/>
    </location>
</feature>
<dbReference type="PANTHER" id="PTHR40463:SF1">
    <property type="entry name" value="PH-RESPONSE REGULATOR PROTEIN PALC"/>
    <property type="match status" value="1"/>
</dbReference>
<evidence type="ECO:0000313" key="8">
    <source>
        <dbReference type="EMBL" id="KAF4491006.1"/>
    </source>
</evidence>
<evidence type="ECO:0000259" key="7">
    <source>
        <dbReference type="PROSITE" id="PS51180"/>
    </source>
</evidence>
<feature type="compositionally biased region" description="Low complexity" evidence="6">
    <location>
        <begin position="501"/>
        <end position="519"/>
    </location>
</feature>
<dbReference type="FunFam" id="3.40.605.10:FF:000007">
    <property type="entry name" value="NAD/NADP-dependent betaine aldehyde dehydrogenase"/>
    <property type="match status" value="1"/>
</dbReference>
<dbReference type="InterPro" id="IPR015590">
    <property type="entry name" value="Aldehyde_DH_dom"/>
</dbReference>
<dbReference type="Gene3D" id="3.40.309.10">
    <property type="entry name" value="Aldehyde Dehydrogenase, Chain A, domain 2"/>
    <property type="match status" value="1"/>
</dbReference>
<dbReference type="GO" id="GO:0005886">
    <property type="term" value="C:plasma membrane"/>
    <property type="evidence" value="ECO:0007669"/>
    <property type="project" value="TreeGrafter"/>
</dbReference>
<dbReference type="AlphaFoldDB" id="A0A7J6JJT6"/>
<dbReference type="InterPro" id="IPR004328">
    <property type="entry name" value="BRO1_dom"/>
</dbReference>
<dbReference type="GO" id="GO:0071467">
    <property type="term" value="P:cellular response to pH"/>
    <property type="evidence" value="ECO:0007669"/>
    <property type="project" value="InterPro"/>
</dbReference>
<dbReference type="OrthoDB" id="310895at2759"/>
<keyword evidence="5" id="KW-0560">Oxidoreductase</keyword>
<feature type="domain" description="BRO1" evidence="7">
    <location>
        <begin position="1"/>
        <end position="276"/>
    </location>
</feature>
<dbReference type="InterPro" id="IPR016163">
    <property type="entry name" value="Ald_DH_C"/>
</dbReference>
<sequence>MPFPFVLPTTSAFSFSSSFTSDTHPSLPLSASTYRGVVRDALKKHKRLSPPSQSSHISTVIGALNGYVPYILAVDAGLNPNAQFGESISLRATSPPTIEWRPTLSENAVPGRERSRVKVQSVDYEIAFTLSSLANAYTLVARAALHPLFVTTQATLDAQQRTAAIQTATKYLLDAASIYDWLAIRAERVQTAPPCSDVSPSTLRAMSSLALAEATLLAVLKDDPYPAIVSQDRNKNDREWMYKAPDIPKVRAHLFARLCLAAAEHAAQASSLCQAAGRGSSKINEGLLRYLEDLRRTCRAKACRFFGIDAEIGGEVGKAIAWLQAGLQELGIESKYSAKGSGFSRFKKEWTEKREERKVEKETAWGADGGKVEETRVVEFLEVKWQKLNDTMNVQIIPPVGPLLAQMPSGREIHALKPYQPPTLDPSILDAMRAPPERKDDYGDALSSDDEAKGFPAFPVAQKGTGPMRRLSIIQPGREDYVHRRKVSFSPTMLSAVTSPVTSTITTSSSTSSASTTKSNNPNDIRHSVLVNGLPPPSPSLPLPFNLTDRGLLNRDCHVHNEWIESRSKKRFAIIDPGTGRVWATCPDCTKDDVGPTVRSAFSGFQGFSADTSNHERARLLTAWHHLIIAARLDLATILVHETGKPLAEALAEVDYGAGLVRWFAGEADRFPQAVLPNFPTSPISPRTPCTPSTPATIGGTPTSSGFRMRRPAVLKQPVGVVLALVPWSFPLALALRKSAAALAAGCTVIIKPSSETPLTALAIACLANRAGFPAGALNVITTSLGNTPDVAEALCMHPLVKAVSFTGSARVGKRVATTCTRNLKRLSLDLGGNCPFIVFDDADLENTAKELVALKWRHAGQACIAPNRCYVQRRVYDSFSELVVQEAEKLKVGHGMERETTLGPLTTIRGLYKAEALCKDAEEKGASVLLGTGRREPGDGYFMSPTILGNMTDSMLMCREEIFAPILGLYIFDTEDEVVKKANDTPVGLAGYVFTKSSDRLTSMFERLDAGVLGMNTVSLVADCPVPAGNNGNGYGSGFSSATTLEEFLITKSGAMMIRQD</sequence>
<dbReference type="InterPro" id="IPR016162">
    <property type="entry name" value="Ald_DH_N"/>
</dbReference>
<reference evidence="8 9" key="2">
    <citation type="submission" date="2020-04" db="EMBL/GenBank/DDBJ databases">
        <title>Genome sequencing and assembly of multiple isolates from the Colletotrichum gloeosporioides species complex.</title>
        <authorList>
            <person name="Gan P."/>
            <person name="Shirasu K."/>
        </authorList>
    </citation>
    <scope>NUCLEOTIDE SEQUENCE [LARGE SCALE GENOMIC DNA]</scope>
    <source>
        <strain evidence="8 9">Nara gc5</strain>
    </source>
</reference>
<dbReference type="InterPro" id="IPR038499">
    <property type="entry name" value="BRO1_sf"/>
</dbReference>
<feature type="region of interest" description="Disordered" evidence="6">
    <location>
        <begin position="501"/>
        <end position="525"/>
    </location>
</feature>
<dbReference type="CDD" id="cd07103">
    <property type="entry name" value="ALDH_F5_SSADH_GabD"/>
    <property type="match status" value="1"/>
</dbReference>
<evidence type="ECO:0000256" key="3">
    <source>
        <dbReference type="ARBA" id="ARBA00010997"/>
    </source>
</evidence>
<reference evidence="8 9" key="1">
    <citation type="submission" date="2012-08" db="EMBL/GenBank/DDBJ databases">
        <authorList>
            <person name="Gan P.H.P."/>
            <person name="Ikeda K."/>
            <person name="Irieda H."/>
            <person name="Narusaka M."/>
            <person name="O'Connell R.J."/>
            <person name="Narusaka Y."/>
            <person name="Takano Y."/>
            <person name="Kubo Y."/>
            <person name="Shirasu K."/>
        </authorList>
    </citation>
    <scope>NUCLEOTIDE SEQUENCE [LARGE SCALE GENOMIC DNA]</scope>
    <source>
        <strain evidence="8 9">Nara gc5</strain>
    </source>
</reference>
<dbReference type="InParanoid" id="A0A7J6JJT6"/>
<dbReference type="PANTHER" id="PTHR40463">
    <property type="entry name" value="PH-RESPONSE REGULATOR PROTEIN PALC"/>
    <property type="match status" value="1"/>
</dbReference>